<dbReference type="KEGG" id="rrd:RradSPS_3113"/>
<organism evidence="1 2">
    <name type="scientific">Rubrobacter radiotolerans</name>
    <name type="common">Arthrobacter radiotolerans</name>
    <dbReference type="NCBI Taxonomy" id="42256"/>
    <lineage>
        <taxon>Bacteria</taxon>
        <taxon>Bacillati</taxon>
        <taxon>Actinomycetota</taxon>
        <taxon>Rubrobacteria</taxon>
        <taxon>Rubrobacterales</taxon>
        <taxon>Rubrobacteraceae</taxon>
        <taxon>Rubrobacter</taxon>
    </lineage>
</organism>
<evidence type="ECO:0000313" key="2">
    <source>
        <dbReference type="Proteomes" id="UP000025229"/>
    </source>
</evidence>
<proteinExistence type="predicted"/>
<geneLocation type="plasmid" evidence="1">
    <name>3</name>
</geneLocation>
<dbReference type="EMBL" id="CP007517">
    <property type="protein sequence ID" value="AHY48396.1"/>
    <property type="molecule type" value="Genomic_DNA"/>
</dbReference>
<evidence type="ECO:0000313" key="1">
    <source>
        <dbReference type="EMBL" id="AHY48396.1"/>
    </source>
</evidence>
<dbReference type="HOGENOM" id="CLU_2685565_0_0_11"/>
<sequence>MQGSARRRPGLRVVPASRFFAGARASRPNSVPRTVFREGVSARLKSDLEPGGMKPRVAMAMVAPRRSPPPAEVN</sequence>
<dbReference type="Proteomes" id="UP000025229">
    <property type="component" value="Plasmid 3"/>
</dbReference>
<reference evidence="1 2" key="1">
    <citation type="submission" date="2014-03" db="EMBL/GenBank/DDBJ databases">
        <title>Complete genome sequence of the Radio-Resistant Rubrobacter radiotolerans RSPS-4.</title>
        <authorList>
            <person name="Egas C.C."/>
            <person name="Barroso C.C."/>
            <person name="Froufe H.J.C."/>
            <person name="Pacheco J.J."/>
            <person name="Albuquerque L.L."/>
            <person name="da Costa M.M.S."/>
        </authorList>
    </citation>
    <scope>NUCLEOTIDE SEQUENCE [LARGE SCALE GENOMIC DNA]</scope>
    <source>
        <strain evidence="1 2">RSPS-4</strain>
        <plasmid evidence="1 2">3</plasmid>
    </source>
</reference>
<dbReference type="AlphaFoldDB" id="A0A023X853"/>
<keyword evidence="2" id="KW-1185">Reference proteome</keyword>
<accession>A0A023X853</accession>
<name>A0A023X853_RUBRA</name>
<keyword evidence="1" id="KW-0614">Plasmid</keyword>
<gene>
    <name evidence="1" type="ORF">RradSPS_3113</name>
</gene>
<protein>
    <submittedName>
        <fullName evidence="1">Uncharacterized protein</fullName>
    </submittedName>
</protein>